<feature type="compositionally biased region" description="Low complexity" evidence="6">
    <location>
        <begin position="200"/>
        <end position="214"/>
    </location>
</feature>
<protein>
    <recommendedName>
        <fullName evidence="8">TonB C-terminal domain-containing protein</fullName>
    </recommendedName>
</protein>
<dbReference type="OrthoDB" id="9814002at2"/>
<dbReference type="SUPFAM" id="SSF74653">
    <property type="entry name" value="TolA/TonB C-terminal domain"/>
    <property type="match status" value="1"/>
</dbReference>
<feature type="compositionally biased region" description="Polar residues" evidence="6">
    <location>
        <begin position="140"/>
        <end position="152"/>
    </location>
</feature>
<feature type="domain" description="TonB C-terminal" evidence="8">
    <location>
        <begin position="508"/>
        <end position="596"/>
    </location>
</feature>
<evidence type="ECO:0000256" key="5">
    <source>
        <dbReference type="SAM" id="Coils"/>
    </source>
</evidence>
<evidence type="ECO:0000259" key="8">
    <source>
        <dbReference type="PROSITE" id="PS52015"/>
    </source>
</evidence>
<keyword evidence="7" id="KW-0732">Signal</keyword>
<dbReference type="InterPro" id="IPR037682">
    <property type="entry name" value="TonB_C"/>
</dbReference>
<dbReference type="Pfam" id="PF03544">
    <property type="entry name" value="TonB_C"/>
    <property type="match status" value="1"/>
</dbReference>
<keyword evidence="5" id="KW-0175">Coiled coil</keyword>
<proteinExistence type="predicted"/>
<keyword evidence="3" id="KW-1133">Transmembrane helix</keyword>
<dbReference type="RefSeq" id="WP_095510839.1">
    <property type="nucleotide sequence ID" value="NZ_MQWD01000001.1"/>
</dbReference>
<feature type="coiled-coil region" evidence="5">
    <location>
        <begin position="438"/>
        <end position="472"/>
    </location>
</feature>
<evidence type="ECO:0000256" key="1">
    <source>
        <dbReference type="ARBA" id="ARBA00004167"/>
    </source>
</evidence>
<dbReference type="EMBL" id="MQWD01000001">
    <property type="protein sequence ID" value="PAP77173.1"/>
    <property type="molecule type" value="Genomic_DNA"/>
</dbReference>
<feature type="region of interest" description="Disordered" evidence="6">
    <location>
        <begin position="187"/>
        <end position="214"/>
    </location>
</feature>
<keyword evidence="4" id="KW-0472">Membrane</keyword>
<dbReference type="PROSITE" id="PS52015">
    <property type="entry name" value="TONB_CTD"/>
    <property type="match status" value="1"/>
</dbReference>
<keyword evidence="10" id="KW-1185">Reference proteome</keyword>
<keyword evidence="2" id="KW-0812">Transmembrane</keyword>
<dbReference type="NCBIfam" id="TIGR01352">
    <property type="entry name" value="tonB_Cterm"/>
    <property type="match status" value="1"/>
</dbReference>
<dbReference type="AlphaFoldDB" id="A0A271J138"/>
<evidence type="ECO:0000256" key="7">
    <source>
        <dbReference type="SAM" id="SignalP"/>
    </source>
</evidence>
<dbReference type="Gene3D" id="3.30.1150.10">
    <property type="match status" value="1"/>
</dbReference>
<evidence type="ECO:0000256" key="3">
    <source>
        <dbReference type="ARBA" id="ARBA00022989"/>
    </source>
</evidence>
<accession>A0A271J138</accession>
<evidence type="ECO:0000256" key="4">
    <source>
        <dbReference type="ARBA" id="ARBA00023136"/>
    </source>
</evidence>
<sequence>MRTLLVLSLLASASMASAQTSFRLVDPVLSIGGALVATSSGPIAQDPFGVLTIGVPGDGTYTVSERPFAGARRAGQFDGDGLYFAAGGRSVRLVSREPILSLAGPTSAYVRYEPSGGRRAQGVARLTVADDQMGRGRRPSPTQRRVTRTSGPRATARSGDAPGTAEVARLRSELSRLVADRQRLAGERDRLEAERDAARRSPSPRTSTWSAQTAAAQRALADVAQERDRLVLERDQLATALARAQAERDRLAAEFGALRQRTEVTEARAARSGRASDEVRDLRATVDRLRAELQLRDRTMDLLRAEQSDRRDRMPAAEAALADARRQLADAVAARDRAYADRDVAYQQRDDAYLARDAAAVEADALRAERTEWLEERTRLLADRPPAPLTQNDLAAERAALARDRALLDADRAALAAEREAFEALRRSQPGAPDLGDRQTLLDELVQTQTEREALLAERDRLALELQALRADRTPPTPPRADPQTIRTPVAPSDGAVAFLPGFDFGRLANPDVVRRRLDEAEYPRWATVGRIEGDVLVLFQTDDSGRVVRTAVPQPLGGGLDGLAEEIVREMRFVPPVVDGQPTGLRSQVVVRFDL</sequence>
<reference evidence="9 10" key="1">
    <citation type="submission" date="2016-11" db="EMBL/GenBank/DDBJ databases">
        <title>Study of marine rhodopsin-containing bacteria.</title>
        <authorList>
            <person name="Yoshizawa S."/>
            <person name="Kumagai Y."/>
            <person name="Kogure K."/>
        </authorList>
    </citation>
    <scope>NUCLEOTIDE SEQUENCE [LARGE SCALE GENOMIC DNA]</scope>
    <source>
        <strain evidence="9 10">SAORIC-28</strain>
    </source>
</reference>
<evidence type="ECO:0000256" key="6">
    <source>
        <dbReference type="SAM" id="MobiDB-lite"/>
    </source>
</evidence>
<evidence type="ECO:0000313" key="9">
    <source>
        <dbReference type="EMBL" id="PAP77173.1"/>
    </source>
</evidence>
<evidence type="ECO:0000313" key="10">
    <source>
        <dbReference type="Proteomes" id="UP000216339"/>
    </source>
</evidence>
<comment type="subcellular location">
    <subcellularLocation>
        <location evidence="1">Membrane</location>
        <topology evidence="1">Single-pass membrane protein</topology>
    </subcellularLocation>
</comment>
<feature type="region of interest" description="Disordered" evidence="6">
    <location>
        <begin position="129"/>
        <end position="165"/>
    </location>
</feature>
<feature type="compositionally biased region" description="Basic and acidic residues" evidence="6">
    <location>
        <begin position="187"/>
        <end position="199"/>
    </location>
</feature>
<dbReference type="GO" id="GO:0016020">
    <property type="term" value="C:membrane"/>
    <property type="evidence" value="ECO:0007669"/>
    <property type="project" value="UniProtKB-SubCell"/>
</dbReference>
<gene>
    <name evidence="9" type="ORF">BSZ37_12395</name>
</gene>
<feature type="chain" id="PRO_5013306845" description="TonB C-terminal domain-containing protein" evidence="7">
    <location>
        <begin position="19"/>
        <end position="596"/>
    </location>
</feature>
<dbReference type="Proteomes" id="UP000216339">
    <property type="component" value="Unassembled WGS sequence"/>
</dbReference>
<dbReference type="InterPro" id="IPR006260">
    <property type="entry name" value="TonB/TolA_C"/>
</dbReference>
<dbReference type="GO" id="GO:0055085">
    <property type="term" value="P:transmembrane transport"/>
    <property type="evidence" value="ECO:0007669"/>
    <property type="project" value="InterPro"/>
</dbReference>
<organism evidence="9 10">
    <name type="scientific">Rubrivirga marina</name>
    <dbReference type="NCBI Taxonomy" id="1196024"/>
    <lineage>
        <taxon>Bacteria</taxon>
        <taxon>Pseudomonadati</taxon>
        <taxon>Rhodothermota</taxon>
        <taxon>Rhodothermia</taxon>
        <taxon>Rhodothermales</taxon>
        <taxon>Rubricoccaceae</taxon>
        <taxon>Rubrivirga</taxon>
    </lineage>
</organism>
<comment type="caution">
    <text evidence="9">The sequence shown here is derived from an EMBL/GenBank/DDBJ whole genome shotgun (WGS) entry which is preliminary data.</text>
</comment>
<name>A0A271J138_9BACT</name>
<feature type="signal peptide" evidence="7">
    <location>
        <begin position="1"/>
        <end position="18"/>
    </location>
</feature>
<evidence type="ECO:0000256" key="2">
    <source>
        <dbReference type="ARBA" id="ARBA00022692"/>
    </source>
</evidence>
<feature type="coiled-coil region" evidence="5">
    <location>
        <begin position="227"/>
        <end position="306"/>
    </location>
</feature>